<dbReference type="OrthoDB" id="2021138at2759"/>
<proteinExistence type="predicted"/>
<name>A0A0L0D6N1_THETB</name>
<evidence type="ECO:0000313" key="4">
    <source>
        <dbReference type="Proteomes" id="UP000054408"/>
    </source>
</evidence>
<sequence length="538" mass="54982">MAAGGRRYEWAFEALPEALPTDAEELSLVGTDCRSIVALGAALSSPSLTTVRLMSHGSLRSLDGIGVALHITHLICPSNRIGSPLAKQTLSLPALVALNLAGNELTSLPTSAELDAPMLADLDVADNALTDLAGVGRLAALTKINLSGNRLASPAVLSKLARLPRLAHLALADPHARATRSRGIRRMSTFLDGLRVAESRVATARDAHLAAEREFAATRAAAVDSARRAASAAAIRARAATNAHDRACRVLDAEWTALVSAVTDATAALDAEYAAAAAAASARLASAEAQLASLGPRYTEAFSALDTAMADARAAIDARTRALTSHAAHAARLDIRTLAGGALVPLPLASPAGAALSALVADLAPGYKLAIHAAYEASATPAMASAEYPPGLSYVVCAKVDDALLSTGNVGETACSKTDTLLAALDTVTIEPGRPVYIGILDGGGSLRFLIHLGAPFDLAESRLTSDVVVDAAASAQKLLDEALDILASYASSASTSYPRSLSPSAAAALRAALCADSSASGNQDRLSPIWGHVSQAN</sequence>
<evidence type="ECO:0000313" key="3">
    <source>
        <dbReference type="EMBL" id="KNC46963.1"/>
    </source>
</evidence>
<dbReference type="InterPro" id="IPR001611">
    <property type="entry name" value="Leu-rich_rpt"/>
</dbReference>
<dbReference type="PROSITE" id="PS51450">
    <property type="entry name" value="LRR"/>
    <property type="match status" value="1"/>
</dbReference>
<protein>
    <submittedName>
        <fullName evidence="3">Uncharacterized protein</fullName>
    </submittedName>
</protein>
<dbReference type="PANTHER" id="PTHR15454">
    <property type="entry name" value="NISCHARIN RELATED"/>
    <property type="match status" value="1"/>
</dbReference>
<evidence type="ECO:0000256" key="2">
    <source>
        <dbReference type="ARBA" id="ARBA00022737"/>
    </source>
</evidence>
<accession>A0A0L0D6N1</accession>
<dbReference type="AlphaFoldDB" id="A0A0L0D6N1"/>
<gene>
    <name evidence="3" type="ORF">AMSG_03396</name>
</gene>
<dbReference type="InterPro" id="IPR032675">
    <property type="entry name" value="LRR_dom_sf"/>
</dbReference>
<dbReference type="GO" id="GO:0005737">
    <property type="term" value="C:cytoplasm"/>
    <property type="evidence" value="ECO:0007669"/>
    <property type="project" value="TreeGrafter"/>
</dbReference>
<dbReference type="PANTHER" id="PTHR15454:SF56">
    <property type="entry name" value="PROTEIN PHOSPHATASE 1 REGULATORY SUBUNIT 7-RELATED"/>
    <property type="match status" value="1"/>
</dbReference>
<dbReference type="Pfam" id="PF13855">
    <property type="entry name" value="LRR_8"/>
    <property type="match status" value="1"/>
</dbReference>
<keyword evidence="1" id="KW-0433">Leucine-rich repeat</keyword>
<dbReference type="RefSeq" id="XP_013760234.1">
    <property type="nucleotide sequence ID" value="XM_013904780.1"/>
</dbReference>
<keyword evidence="2" id="KW-0677">Repeat</keyword>
<reference evidence="3 4" key="1">
    <citation type="submission" date="2010-05" db="EMBL/GenBank/DDBJ databases">
        <title>The Genome Sequence of Thecamonas trahens ATCC 50062.</title>
        <authorList>
            <consortium name="The Broad Institute Genome Sequencing Platform"/>
            <person name="Russ C."/>
            <person name="Cuomo C."/>
            <person name="Shea T."/>
            <person name="Young S.K."/>
            <person name="Zeng Q."/>
            <person name="Koehrsen M."/>
            <person name="Haas B."/>
            <person name="Borodovsky M."/>
            <person name="Guigo R."/>
            <person name="Alvarado L."/>
            <person name="Berlin A."/>
            <person name="Bochicchio J."/>
            <person name="Borenstein D."/>
            <person name="Chapman S."/>
            <person name="Chen Z."/>
            <person name="Freedman E."/>
            <person name="Gellesch M."/>
            <person name="Goldberg J."/>
            <person name="Griggs A."/>
            <person name="Gujja S."/>
            <person name="Heilman E."/>
            <person name="Heiman D."/>
            <person name="Hepburn T."/>
            <person name="Howarth C."/>
            <person name="Jen D."/>
            <person name="Larson L."/>
            <person name="Mehta T."/>
            <person name="Park D."/>
            <person name="Pearson M."/>
            <person name="Roberts A."/>
            <person name="Saif S."/>
            <person name="Shenoy N."/>
            <person name="Sisk P."/>
            <person name="Stolte C."/>
            <person name="Sykes S."/>
            <person name="Thomson T."/>
            <person name="Walk T."/>
            <person name="White J."/>
            <person name="Yandava C."/>
            <person name="Burger G."/>
            <person name="Gray M.W."/>
            <person name="Holland P.W.H."/>
            <person name="King N."/>
            <person name="Lang F.B.F."/>
            <person name="Roger A.J."/>
            <person name="Ruiz-Trillo I."/>
            <person name="Lander E."/>
            <person name="Nusbaum C."/>
        </authorList>
    </citation>
    <scope>NUCLEOTIDE SEQUENCE [LARGE SCALE GENOMIC DNA]</scope>
    <source>
        <strain evidence="3 4">ATCC 50062</strain>
    </source>
</reference>
<keyword evidence="4" id="KW-1185">Reference proteome</keyword>
<organism evidence="3 4">
    <name type="scientific">Thecamonas trahens ATCC 50062</name>
    <dbReference type="NCBI Taxonomy" id="461836"/>
    <lineage>
        <taxon>Eukaryota</taxon>
        <taxon>Apusozoa</taxon>
        <taxon>Apusomonadida</taxon>
        <taxon>Apusomonadidae</taxon>
        <taxon>Thecamonas</taxon>
    </lineage>
</organism>
<dbReference type="GeneID" id="25563004"/>
<dbReference type="SUPFAM" id="SSF52075">
    <property type="entry name" value="Outer arm dynein light chain 1"/>
    <property type="match status" value="1"/>
</dbReference>
<dbReference type="Gene3D" id="3.80.10.10">
    <property type="entry name" value="Ribonuclease Inhibitor"/>
    <property type="match status" value="1"/>
</dbReference>
<evidence type="ECO:0000256" key="1">
    <source>
        <dbReference type="ARBA" id="ARBA00022614"/>
    </source>
</evidence>
<dbReference type="Proteomes" id="UP000054408">
    <property type="component" value="Unassembled WGS sequence"/>
</dbReference>
<dbReference type="STRING" id="461836.A0A0L0D6N1"/>
<dbReference type="EMBL" id="GL349444">
    <property type="protein sequence ID" value="KNC46963.1"/>
    <property type="molecule type" value="Genomic_DNA"/>
</dbReference>